<feature type="region of interest" description="Disordered" evidence="1">
    <location>
        <begin position="52"/>
        <end position="71"/>
    </location>
</feature>
<reference evidence="2 3" key="1">
    <citation type="journal article" date="2013" name="Mar. Genomics">
        <title>Expression of sulfatases in Rhodopirellula baltica and the diversity of sulfatases in the genus Rhodopirellula.</title>
        <authorList>
            <person name="Wegner C.E."/>
            <person name="Richter-Heitmann T."/>
            <person name="Klindworth A."/>
            <person name="Klockow C."/>
            <person name="Richter M."/>
            <person name="Achstetter T."/>
            <person name="Glockner F.O."/>
            <person name="Harder J."/>
        </authorList>
    </citation>
    <scope>NUCLEOTIDE SEQUENCE [LARGE SCALE GENOMIC DNA]</scope>
    <source>
        <strain evidence="2 3">WH47</strain>
    </source>
</reference>
<sequence length="71" mass="7633">MGQATAMRLGLHHTGSSTFRSASQMGVEGTVEIDVDRASDLICHSSPTIRECSMQTKKGRQGEFTSPASMM</sequence>
<dbReference type="AlphaFoldDB" id="F2AWY4"/>
<gene>
    <name evidence="2" type="ORF">RBWH47_06048</name>
</gene>
<dbReference type="PATRIC" id="fig|991778.3.peg.4487"/>
<feature type="region of interest" description="Disordered" evidence="1">
    <location>
        <begin position="1"/>
        <end position="24"/>
    </location>
</feature>
<organism evidence="2 3">
    <name type="scientific">Rhodopirellula baltica WH47</name>
    <dbReference type="NCBI Taxonomy" id="991778"/>
    <lineage>
        <taxon>Bacteria</taxon>
        <taxon>Pseudomonadati</taxon>
        <taxon>Planctomycetota</taxon>
        <taxon>Planctomycetia</taxon>
        <taxon>Pirellulales</taxon>
        <taxon>Pirellulaceae</taxon>
        <taxon>Rhodopirellula</taxon>
    </lineage>
</organism>
<feature type="compositionally biased region" description="Polar residues" evidence="1">
    <location>
        <begin position="14"/>
        <end position="24"/>
    </location>
</feature>
<dbReference type="EMBL" id="AFAR01000205">
    <property type="protein sequence ID" value="EGF25897.1"/>
    <property type="molecule type" value="Genomic_DNA"/>
</dbReference>
<evidence type="ECO:0000256" key="1">
    <source>
        <dbReference type="SAM" id="MobiDB-lite"/>
    </source>
</evidence>
<protein>
    <submittedName>
        <fullName evidence="2">Uncharacterized protein</fullName>
    </submittedName>
</protein>
<proteinExistence type="predicted"/>
<name>F2AWY4_RHOBT</name>
<dbReference type="Proteomes" id="UP000006222">
    <property type="component" value="Unassembled WGS sequence"/>
</dbReference>
<evidence type="ECO:0000313" key="2">
    <source>
        <dbReference type="EMBL" id="EGF25897.1"/>
    </source>
</evidence>
<comment type="caution">
    <text evidence="2">The sequence shown here is derived from an EMBL/GenBank/DDBJ whole genome shotgun (WGS) entry which is preliminary data.</text>
</comment>
<accession>F2AWY4</accession>
<evidence type="ECO:0000313" key="3">
    <source>
        <dbReference type="Proteomes" id="UP000006222"/>
    </source>
</evidence>